<evidence type="ECO:0000313" key="1">
    <source>
        <dbReference type="EMBL" id="CAL53453.1"/>
    </source>
</evidence>
<dbReference type="OrthoDB" id="441708at2759"/>
<evidence type="ECO:0000313" key="3">
    <source>
        <dbReference type="Proteomes" id="UP000009170"/>
    </source>
</evidence>
<dbReference type="EMBL" id="KZ155774">
    <property type="protein sequence ID" value="OUS48511.1"/>
    <property type="molecule type" value="Genomic_DNA"/>
</dbReference>
<dbReference type="GO" id="GO:0015035">
    <property type="term" value="F:protein-disulfide reductase activity"/>
    <property type="evidence" value="ECO:0007669"/>
    <property type="project" value="InterPro"/>
</dbReference>
<dbReference type="Proteomes" id="UP000009170">
    <property type="component" value="Unassembled WGS sequence"/>
</dbReference>
<keyword evidence="3" id="KW-1185">Reference proteome</keyword>
<dbReference type="InParanoid" id="Q017F8"/>
<accession>A0A454XR70</accession>
<dbReference type="KEGG" id="ota:OT_ostta06g01780"/>
<accession>A0A1Y5IG92</accession>
<dbReference type="GeneID" id="9835541"/>
<reference evidence="1 3" key="1">
    <citation type="journal article" date="2006" name="Proc. Natl. Acad. Sci. U.S.A.">
        <title>Genome analysis of the smallest free-living eukaryote Ostreococcus tauri unveils many unique features.</title>
        <authorList>
            <person name="Derelle E."/>
            <person name="Ferraz C."/>
            <person name="Rombauts S."/>
            <person name="Rouze P."/>
            <person name="Worden A.Z."/>
            <person name="Robbens S."/>
            <person name="Partensky F."/>
            <person name="Degroeve S."/>
            <person name="Echeynie S."/>
            <person name="Cooke R."/>
            <person name="Saeys Y."/>
            <person name="Wuyts J."/>
            <person name="Jabbari K."/>
            <person name="Bowler C."/>
            <person name="Panaud O."/>
            <person name="Piegu B."/>
            <person name="Ball S.G."/>
            <person name="Ral J.-P."/>
            <person name="Bouget F.-Y."/>
            <person name="Piganeau G."/>
            <person name="De Baets B."/>
            <person name="Picard A."/>
            <person name="Delseny M."/>
            <person name="Demaille J."/>
            <person name="Van de Peer Y."/>
            <person name="Moreau H."/>
        </authorList>
    </citation>
    <scope>NUCLEOTIDE SEQUENCE [LARGE SCALE GENOMIC DNA]</scope>
    <source>
        <strain evidence="1 3">OTTH0595</strain>
    </source>
</reference>
<dbReference type="FunCoup" id="Q017F8">
    <property type="interactions" value="21"/>
</dbReference>
<dbReference type="Proteomes" id="UP000195557">
    <property type="component" value="Unassembled WGS sequence"/>
</dbReference>
<reference evidence="2" key="3">
    <citation type="submission" date="2017-04" db="EMBL/GenBank/DDBJ databases">
        <title>Population genomics of picophytoplankton unveils novel chromosome hypervariability.</title>
        <authorList>
            <consortium name="DOE Joint Genome Institute"/>
            <person name="Blanc-Mathieu R."/>
            <person name="Krasovec M."/>
            <person name="Hebrard M."/>
            <person name="Yau S."/>
            <person name="Desgranges E."/>
            <person name="Martin J."/>
            <person name="Schackwitz W."/>
            <person name="Kuo A."/>
            <person name="Salin G."/>
            <person name="Donnadieu C."/>
            <person name="Desdevises Y."/>
            <person name="Sanchez-Ferandin S."/>
            <person name="Moreau H."/>
            <person name="Rivals E."/>
            <person name="Grigoriev I.V."/>
            <person name="Grimsley N."/>
            <person name="Eyre-Walker A."/>
            <person name="Piganeau G."/>
        </authorList>
    </citation>
    <scope>NUCLEOTIDE SEQUENCE [LARGE SCALE GENOMIC DNA]</scope>
    <source>
        <strain evidence="2">RCC 1115</strain>
    </source>
</reference>
<protein>
    <submittedName>
        <fullName evidence="1">Thiol-disulphide oxidoreductase DCC</fullName>
    </submittedName>
</protein>
<proteinExistence type="predicted"/>
<accession>Q017F8</accession>
<dbReference type="RefSeq" id="XP_003079807.1">
    <property type="nucleotide sequence ID" value="XM_003079759.1"/>
</dbReference>
<dbReference type="PANTHER" id="PTHR34290:SF2">
    <property type="entry name" value="OS04G0668800 PROTEIN"/>
    <property type="match status" value="1"/>
</dbReference>
<evidence type="ECO:0000313" key="2">
    <source>
        <dbReference type="EMBL" id="OUS48511.1"/>
    </source>
</evidence>
<sequence>MSRVVARSTLRSIARASSRNVEIRARRPTSSFRRASTRASAVEVNPSTKWEFRLLYDGGCPLCVREVEFLRAKDEGRGKLSLVDCASEGYDAKENAGIDYETAMATIHGLTPDGTVYTGVEVFKRAYDAVGIGYVYAFTKVPALLRAANAVYDVWAKYRLNVTGRGSLEEHLRARQAVLDGKACGVQSGACEE</sequence>
<dbReference type="Pfam" id="PF04134">
    <property type="entry name" value="DCC1-like"/>
    <property type="match status" value="1"/>
</dbReference>
<dbReference type="InterPro" id="IPR044691">
    <property type="entry name" value="DCC1_Trx"/>
</dbReference>
<dbReference type="EMBL" id="CAID01000006">
    <property type="protein sequence ID" value="CAL53453.1"/>
    <property type="molecule type" value="Genomic_DNA"/>
</dbReference>
<gene>
    <name evidence="2" type="ORF">BE221DRAFT_19088</name>
    <name evidence="1" type="ORF">OT_ostta06g01780</name>
</gene>
<dbReference type="OMA" id="WLYAPLR"/>
<organism evidence="1 3">
    <name type="scientific">Ostreococcus tauri</name>
    <name type="common">Marine green alga</name>
    <dbReference type="NCBI Taxonomy" id="70448"/>
    <lineage>
        <taxon>Eukaryota</taxon>
        <taxon>Viridiplantae</taxon>
        <taxon>Chlorophyta</taxon>
        <taxon>Mamiellophyceae</taxon>
        <taxon>Mamiellales</taxon>
        <taxon>Bathycoccaceae</taxon>
        <taxon>Ostreococcus</taxon>
    </lineage>
</organism>
<reference evidence="1" key="2">
    <citation type="journal article" date="2014" name="BMC Genomics">
        <title>An improved genome of the model marine alga Ostreococcus tauri unfolds by assessing Illumina de novo assemblies.</title>
        <authorList>
            <person name="Blanc-Mathieu R."/>
            <person name="Verhelst B."/>
            <person name="Derelle E."/>
            <person name="Rombauts S."/>
            <person name="Bouget F.Y."/>
            <person name="Carre I."/>
            <person name="Chateau A."/>
            <person name="Eyre-Walker A."/>
            <person name="Grimsley N."/>
            <person name="Moreau H."/>
            <person name="Piegu B."/>
            <person name="Rivals E."/>
            <person name="Schackwitz W."/>
            <person name="Van de Peer Y."/>
            <person name="Piganeau G."/>
        </authorList>
    </citation>
    <scope>NUCLEOTIDE SEQUENCE</scope>
    <source>
        <strain evidence="1">RCC4221</strain>
    </source>
</reference>
<dbReference type="AlphaFoldDB" id="Q017F8"/>
<dbReference type="InterPro" id="IPR007263">
    <property type="entry name" value="DCC1-like"/>
</dbReference>
<dbReference type="PANTHER" id="PTHR34290">
    <property type="entry name" value="SI:CH73-390P7.2"/>
    <property type="match status" value="1"/>
</dbReference>
<name>Q017F8_OSTTA</name>